<dbReference type="Proteomes" id="UP001610432">
    <property type="component" value="Unassembled WGS sequence"/>
</dbReference>
<comment type="caution">
    <text evidence="2">The sequence shown here is derived from an EMBL/GenBank/DDBJ whole genome shotgun (WGS) entry which is preliminary data.</text>
</comment>
<organism evidence="2 3">
    <name type="scientific">Aspergillus lucknowensis</name>
    <dbReference type="NCBI Taxonomy" id="176173"/>
    <lineage>
        <taxon>Eukaryota</taxon>
        <taxon>Fungi</taxon>
        <taxon>Dikarya</taxon>
        <taxon>Ascomycota</taxon>
        <taxon>Pezizomycotina</taxon>
        <taxon>Eurotiomycetes</taxon>
        <taxon>Eurotiomycetidae</taxon>
        <taxon>Eurotiales</taxon>
        <taxon>Aspergillaceae</taxon>
        <taxon>Aspergillus</taxon>
        <taxon>Aspergillus subgen. Nidulantes</taxon>
    </lineage>
</organism>
<sequence>MPSRSTQLQGFLSSQPVPAYPSRRSQPPCVGFAGESRAGQPRYPESLNGAIEPLRTHDSIPQRNIPPSPYSCSYLPFSLCFWLTTAAFASPSLYIPSCSLGFLLGWLALKPCLSDCLLSGSVLIVLQMAAFDMSDCTVPWAGLDLTTLVFGPSSV</sequence>
<feature type="compositionally biased region" description="Polar residues" evidence="1">
    <location>
        <begin position="1"/>
        <end position="16"/>
    </location>
</feature>
<name>A0ABR4L8B3_9EURO</name>
<dbReference type="EMBL" id="JBFXLQ010000085">
    <property type="protein sequence ID" value="KAL2860778.1"/>
    <property type="molecule type" value="Genomic_DNA"/>
</dbReference>
<proteinExistence type="predicted"/>
<evidence type="ECO:0000313" key="3">
    <source>
        <dbReference type="Proteomes" id="UP001610432"/>
    </source>
</evidence>
<gene>
    <name evidence="2" type="ORF">BJX67DRAFT_327933</name>
</gene>
<accession>A0ABR4L8B3</accession>
<dbReference type="GeneID" id="98142527"/>
<evidence type="ECO:0000256" key="1">
    <source>
        <dbReference type="SAM" id="MobiDB-lite"/>
    </source>
</evidence>
<evidence type="ECO:0000313" key="2">
    <source>
        <dbReference type="EMBL" id="KAL2860778.1"/>
    </source>
</evidence>
<feature type="region of interest" description="Disordered" evidence="1">
    <location>
        <begin position="1"/>
        <end position="40"/>
    </location>
</feature>
<dbReference type="RefSeq" id="XP_070880672.1">
    <property type="nucleotide sequence ID" value="XM_071027455.1"/>
</dbReference>
<keyword evidence="3" id="KW-1185">Reference proteome</keyword>
<reference evidence="2 3" key="1">
    <citation type="submission" date="2024-07" db="EMBL/GenBank/DDBJ databases">
        <title>Section-level genome sequencing and comparative genomics of Aspergillus sections Usti and Cavernicolus.</title>
        <authorList>
            <consortium name="Lawrence Berkeley National Laboratory"/>
            <person name="Nybo J.L."/>
            <person name="Vesth T.C."/>
            <person name="Theobald S."/>
            <person name="Frisvad J.C."/>
            <person name="Larsen T.O."/>
            <person name="Kjaerboelling I."/>
            <person name="Rothschild-Mancinelli K."/>
            <person name="Lyhne E.K."/>
            <person name="Kogle M.E."/>
            <person name="Barry K."/>
            <person name="Clum A."/>
            <person name="Na H."/>
            <person name="Ledsgaard L."/>
            <person name="Lin J."/>
            <person name="Lipzen A."/>
            <person name="Kuo A."/>
            <person name="Riley R."/>
            <person name="Mondo S."/>
            <person name="Labutti K."/>
            <person name="Haridas S."/>
            <person name="Pangalinan J."/>
            <person name="Salamov A.A."/>
            <person name="Simmons B.A."/>
            <person name="Magnuson J.K."/>
            <person name="Chen J."/>
            <person name="Drula E."/>
            <person name="Henrissat B."/>
            <person name="Wiebenga A."/>
            <person name="Lubbers R.J."/>
            <person name="Gomes A.C."/>
            <person name="Macurrencykelacurrency M.R."/>
            <person name="Stajich J."/>
            <person name="Grigoriev I.V."/>
            <person name="Mortensen U.H."/>
            <person name="De Vries R.P."/>
            <person name="Baker S.E."/>
            <person name="Andersen M.R."/>
        </authorList>
    </citation>
    <scope>NUCLEOTIDE SEQUENCE [LARGE SCALE GENOMIC DNA]</scope>
    <source>
        <strain evidence="2 3">CBS 449.75</strain>
    </source>
</reference>
<protein>
    <submittedName>
        <fullName evidence="2">Uncharacterized protein</fullName>
    </submittedName>
</protein>